<keyword evidence="2" id="KW-0489">Methyltransferase</keyword>
<proteinExistence type="predicted"/>
<dbReference type="GO" id="GO:0032259">
    <property type="term" value="P:methylation"/>
    <property type="evidence" value="ECO:0007669"/>
    <property type="project" value="UniProtKB-KW"/>
</dbReference>
<dbReference type="PROSITE" id="PS00092">
    <property type="entry name" value="N6_MTASE"/>
    <property type="match status" value="1"/>
</dbReference>
<gene>
    <name evidence="2" type="ORF">FM101_05080</name>
</gene>
<dbReference type="PANTHER" id="PTHR18895">
    <property type="entry name" value="HEMK METHYLTRANSFERASE"/>
    <property type="match status" value="1"/>
</dbReference>
<dbReference type="Pfam" id="PF05175">
    <property type="entry name" value="MTS"/>
    <property type="match status" value="1"/>
</dbReference>
<dbReference type="Gene3D" id="3.40.50.150">
    <property type="entry name" value="Vaccinia Virus protein VP39"/>
    <property type="match status" value="1"/>
</dbReference>
<dbReference type="InterPro" id="IPR050320">
    <property type="entry name" value="N5-glutamine_MTase"/>
</dbReference>
<evidence type="ECO:0000259" key="1">
    <source>
        <dbReference type="Pfam" id="PF05175"/>
    </source>
</evidence>
<dbReference type="RefSeq" id="WP_086996375.1">
    <property type="nucleotide sequence ID" value="NZ_FUHW01000021.1"/>
</dbReference>
<evidence type="ECO:0000313" key="3">
    <source>
        <dbReference type="Proteomes" id="UP000195913"/>
    </source>
</evidence>
<dbReference type="PANTHER" id="PTHR18895:SF74">
    <property type="entry name" value="MTRF1L RELEASE FACTOR GLUTAMINE METHYLTRANSFERASE"/>
    <property type="match status" value="1"/>
</dbReference>
<reference evidence="2 3" key="1">
    <citation type="submission" date="2017-02" db="EMBL/GenBank/DDBJ databases">
        <authorList>
            <person name="Peterson S.W."/>
        </authorList>
    </citation>
    <scope>NUCLEOTIDE SEQUENCE [LARGE SCALE GENOMIC DNA]</scope>
    <source>
        <strain evidence="2 3">B Ar 00.02</strain>
    </source>
</reference>
<accession>A0A1R4FPR2</accession>
<keyword evidence="2" id="KW-0808">Transferase</keyword>
<dbReference type="Proteomes" id="UP000195913">
    <property type="component" value="Unassembled WGS sequence"/>
</dbReference>
<name>A0A1R4FPR2_9MICC</name>
<dbReference type="SUPFAM" id="SSF53335">
    <property type="entry name" value="S-adenosyl-L-methionine-dependent methyltransferases"/>
    <property type="match status" value="1"/>
</dbReference>
<sequence>MKDQPTPVRDVSGPLELVLPEPPLLSWDDGGTQGTARWFGSGPAPLQIRVVDDTLTAEDAYRMAHRGTAMLWTGDYHNARQLLSALGRRIPGPRPAKRATGTQAEREPDVGAEFYRHRQARSRRSRMLASVLVPLAPGPSVDLRRGPEIATAWTHAHGPITEASVIPLQDLLGVLGAEQWRARGVHVPALDAPIHPHYGTFAPIRGEYLDLVAGETLPETDTAFDIGTGTGVIAAILARRGMKRIVATDLSARAIACARENLDRLGVGETVELEQTDLFPTGRRAGLVVCNPPWLPGSANTLLDQAVYDPKSRMLRAFLTGLPEHLEPGGEGWLVISDLAEHLGLRSRDELLGWIAAAGLQVAGRSDVKPSHRRALDREDPFHEARSAEITSLWRLIAA</sequence>
<dbReference type="InterPro" id="IPR029063">
    <property type="entry name" value="SAM-dependent_MTases_sf"/>
</dbReference>
<keyword evidence="3" id="KW-1185">Reference proteome</keyword>
<dbReference type="InterPro" id="IPR007848">
    <property type="entry name" value="Small_mtfrase_dom"/>
</dbReference>
<dbReference type="AlphaFoldDB" id="A0A1R4FPR2"/>
<dbReference type="GO" id="GO:0003676">
    <property type="term" value="F:nucleic acid binding"/>
    <property type="evidence" value="ECO:0007669"/>
    <property type="project" value="InterPro"/>
</dbReference>
<dbReference type="EMBL" id="FUHW01000021">
    <property type="protein sequence ID" value="SJM57831.1"/>
    <property type="molecule type" value="Genomic_DNA"/>
</dbReference>
<evidence type="ECO:0000313" key="2">
    <source>
        <dbReference type="EMBL" id="SJM57831.1"/>
    </source>
</evidence>
<dbReference type="InterPro" id="IPR002052">
    <property type="entry name" value="DNA_methylase_N6_adenine_CS"/>
</dbReference>
<feature type="domain" description="Methyltransferase small" evidence="1">
    <location>
        <begin position="217"/>
        <end position="338"/>
    </location>
</feature>
<dbReference type="CDD" id="cd02440">
    <property type="entry name" value="AdoMet_MTases"/>
    <property type="match status" value="1"/>
</dbReference>
<organism evidence="2 3">
    <name type="scientific">Arthrobacter rhombi</name>
    <dbReference type="NCBI Taxonomy" id="71253"/>
    <lineage>
        <taxon>Bacteria</taxon>
        <taxon>Bacillati</taxon>
        <taxon>Actinomycetota</taxon>
        <taxon>Actinomycetes</taxon>
        <taxon>Micrococcales</taxon>
        <taxon>Micrococcaceae</taxon>
        <taxon>Arthrobacter</taxon>
    </lineage>
</organism>
<dbReference type="GO" id="GO:0036009">
    <property type="term" value="F:protein-glutamine N-methyltransferase activity"/>
    <property type="evidence" value="ECO:0007669"/>
    <property type="project" value="TreeGrafter"/>
</dbReference>
<protein>
    <submittedName>
        <fullName evidence="2">Protein-N(5)-glutamine methyltransferase PrmC, methylates polypeptide chain release factors RF1 and RF2</fullName>
    </submittedName>
</protein>